<dbReference type="EMBL" id="CACVKT020002575">
    <property type="protein sequence ID" value="CAC5378472.1"/>
    <property type="molecule type" value="Genomic_DNA"/>
</dbReference>
<feature type="compositionally biased region" description="Polar residues" evidence="2">
    <location>
        <begin position="381"/>
        <end position="391"/>
    </location>
</feature>
<reference evidence="4 5" key="1">
    <citation type="submission" date="2020-06" db="EMBL/GenBank/DDBJ databases">
        <authorList>
            <person name="Li R."/>
            <person name="Bekaert M."/>
        </authorList>
    </citation>
    <scope>NUCLEOTIDE SEQUENCE [LARGE SCALE GENOMIC DNA]</scope>
    <source>
        <strain evidence="5">wild</strain>
    </source>
</reference>
<keyword evidence="3" id="KW-0732">Signal</keyword>
<proteinExistence type="predicted"/>
<feature type="compositionally biased region" description="Basic and acidic residues" evidence="2">
    <location>
        <begin position="607"/>
        <end position="620"/>
    </location>
</feature>
<feature type="region of interest" description="Disordered" evidence="2">
    <location>
        <begin position="1191"/>
        <end position="1290"/>
    </location>
</feature>
<feature type="compositionally biased region" description="Basic and acidic residues" evidence="2">
    <location>
        <begin position="126"/>
        <end position="135"/>
    </location>
</feature>
<keyword evidence="1" id="KW-0175">Coiled coil</keyword>
<feature type="compositionally biased region" description="Polar residues" evidence="2">
    <location>
        <begin position="828"/>
        <end position="838"/>
    </location>
</feature>
<feature type="compositionally biased region" description="Basic and acidic residues" evidence="2">
    <location>
        <begin position="633"/>
        <end position="644"/>
    </location>
</feature>
<feature type="compositionally biased region" description="Polar residues" evidence="2">
    <location>
        <begin position="450"/>
        <end position="468"/>
    </location>
</feature>
<dbReference type="OrthoDB" id="6345539at2759"/>
<feature type="compositionally biased region" description="Polar residues" evidence="2">
    <location>
        <begin position="476"/>
        <end position="488"/>
    </location>
</feature>
<feature type="region of interest" description="Disordered" evidence="2">
    <location>
        <begin position="719"/>
        <end position="812"/>
    </location>
</feature>
<accession>A0A6J8B3T2</accession>
<feature type="compositionally biased region" description="Basic and acidic residues" evidence="2">
    <location>
        <begin position="755"/>
        <end position="766"/>
    </location>
</feature>
<feature type="compositionally biased region" description="Polar residues" evidence="2">
    <location>
        <begin position="192"/>
        <end position="205"/>
    </location>
</feature>
<gene>
    <name evidence="4" type="ORF">MCOR_14673</name>
</gene>
<evidence type="ECO:0000256" key="1">
    <source>
        <dbReference type="SAM" id="Coils"/>
    </source>
</evidence>
<feature type="compositionally biased region" description="Polar residues" evidence="2">
    <location>
        <begin position="332"/>
        <end position="352"/>
    </location>
</feature>
<feature type="signal peptide" evidence="3">
    <location>
        <begin position="1"/>
        <end position="18"/>
    </location>
</feature>
<feature type="compositionally biased region" description="Polar residues" evidence="2">
    <location>
        <begin position="146"/>
        <end position="160"/>
    </location>
</feature>
<keyword evidence="5" id="KW-1185">Reference proteome</keyword>
<feature type="compositionally biased region" description="Low complexity" evidence="2">
    <location>
        <begin position="400"/>
        <end position="413"/>
    </location>
</feature>
<feature type="compositionally biased region" description="Polar residues" evidence="2">
    <location>
        <begin position="303"/>
        <end position="313"/>
    </location>
</feature>
<dbReference type="Proteomes" id="UP000507470">
    <property type="component" value="Unassembled WGS sequence"/>
</dbReference>
<feature type="compositionally biased region" description="Polar residues" evidence="2">
    <location>
        <begin position="768"/>
        <end position="781"/>
    </location>
</feature>
<feature type="compositionally biased region" description="Basic and acidic residues" evidence="2">
    <location>
        <begin position="1201"/>
        <end position="1222"/>
    </location>
</feature>
<protein>
    <submittedName>
        <fullName evidence="4">Uncharacterized protein</fullName>
    </submittedName>
</protein>
<feature type="compositionally biased region" description="Polar residues" evidence="2">
    <location>
        <begin position="232"/>
        <end position="249"/>
    </location>
</feature>
<evidence type="ECO:0000256" key="2">
    <source>
        <dbReference type="SAM" id="MobiDB-lite"/>
    </source>
</evidence>
<feature type="compositionally biased region" description="Polar residues" evidence="2">
    <location>
        <begin position="420"/>
        <end position="430"/>
    </location>
</feature>
<feature type="region of interest" description="Disordered" evidence="2">
    <location>
        <begin position="607"/>
        <end position="665"/>
    </location>
</feature>
<evidence type="ECO:0000256" key="3">
    <source>
        <dbReference type="SAM" id="SignalP"/>
    </source>
</evidence>
<feature type="compositionally biased region" description="Polar residues" evidence="2">
    <location>
        <begin position="720"/>
        <end position="732"/>
    </location>
</feature>
<sequence length="1306" mass="151005">MDTNLVFLVFTLYSLIQGGDLDIALCDARQWYLKSAAEGLFDGPLSGSQESVQYEIEDILLKSRNDQKKRQIDCILLEQFEDILKKKSKRNEGDNGEAVNEMEIDETDILEEDIEHDETDQIEHNKAEQNQEMDKTNSLPDEATHSSHLQSNSHGEISNASEDRDSKNAEEISNVEQSKEQKVFQEIEENEQNTIDQNSDQLKTTKLNDENRAAEYNGAQLQTTEHNEEQQHTMGQNEEQPQTSEQNGTNIQKEQNEEQQKTTEQIEHNEEEQRKTVHIVENQQTTEQIEEQTTNQSKDQKQTTEQGRVQQQIPEHGEEEQQQLTEQIEEQTANQSKDQKQTTEQGRVQQQIPEHGEEEQQQLTEQIEEQTTNQSKDQKQTTEQGRVQQQIPEHGEEEQQQLTEQIEEQTTNQSKDQKQTTEQGRVQQQIPEHGEEQQQITEQGEKQQHITEQNEGQTQTTDQNVIQKKTTEQSEDQPQMMEQNSKTQTTERNDESQTTEQNRARPQAMEQNEFQSDYIDLIIADLFPAEDASEKDNAAKTGSLSIEQTMSIQTQQNGENGDSQTHALQDKAVFSDLTKEKEKYQEMQADKTVQTAEHLKTEMHETAKGTEKHMEKENDKMMSTADDQTTTTEQHKDASSETKPTDNIANTEHLKNVNDFDSESDYSDAEKEKNLQIFGVCNTDTSSVTDIFLSRYLPSIQTNNESTTEKCRDCHGFVSDYTNSDRASNVNTDMPDEFSDKDFSKHESPAPNKELGQKDNTHDKIDTVNPQNDNNKQSENIRTTDTHPRVSQEHTYSMHKDSIPSYLVPSNENTNDEEYVVNRENEPASDNNLQQTSVKPDDKTNDKEEIVNKMQDANFEHMKEFFKTKTLEYSSQIQNLEILVIKLQNQLLMEKLDKQNHSTSITRLENSILKLENELLRLNNSHYDLKIENEKMNRQKQKYLQLDHVPKNDSKQAKEITDQTSKSYEIITQQQSKITQLAELLKNQSKAIQHMKTRYDYLEDQNRMLFQMVMNQTSLMTQIMSRVQELSDQNMQHRIEAQSLKEKLAMSKLSDKKENNHFSEVSNKLLEKIDAIVSDKKIDMTDDRKSKTNNQETGKFGNEDEADEKLKDYINKTKKLADITYNWCGKHRMVCIYKSIRLSTCVPFVPLYWSVCEERQTKDTTRPQMEYGYDRRKTVKQDLEELKEQIFNKVKAQPSAEDPKDRNEEKADKNIKNDDTKSHAFVQGSENEIVEISKQSTDSKPQTSDVDKKAIEENVETKPLKPTADETTKIKTTDTKTQMGNGKSTEIKTFTTGCSVRKYNFS</sequence>
<feature type="compositionally biased region" description="Basic and acidic residues" evidence="2">
    <location>
        <begin position="161"/>
        <end position="170"/>
    </location>
</feature>
<feature type="compositionally biased region" description="Low complexity" evidence="2">
    <location>
        <begin position="361"/>
        <end position="374"/>
    </location>
</feature>
<feature type="coiled-coil region" evidence="1">
    <location>
        <begin position="898"/>
        <end position="925"/>
    </location>
</feature>
<feature type="compositionally biased region" description="Low complexity" evidence="2">
    <location>
        <begin position="281"/>
        <end position="296"/>
    </location>
</feature>
<feature type="region of interest" description="Disordered" evidence="2">
    <location>
        <begin position="126"/>
        <end position="513"/>
    </location>
</feature>
<feature type="compositionally biased region" description="Polar residues" evidence="2">
    <location>
        <begin position="540"/>
        <end position="567"/>
    </location>
</feature>
<organism evidence="4 5">
    <name type="scientific">Mytilus coruscus</name>
    <name type="common">Sea mussel</name>
    <dbReference type="NCBI Taxonomy" id="42192"/>
    <lineage>
        <taxon>Eukaryota</taxon>
        <taxon>Metazoa</taxon>
        <taxon>Spiralia</taxon>
        <taxon>Lophotrochozoa</taxon>
        <taxon>Mollusca</taxon>
        <taxon>Bivalvia</taxon>
        <taxon>Autobranchia</taxon>
        <taxon>Pteriomorphia</taxon>
        <taxon>Mytilida</taxon>
        <taxon>Mytiloidea</taxon>
        <taxon>Mytilidae</taxon>
        <taxon>Mytilinae</taxon>
        <taxon>Mytilus</taxon>
    </lineage>
</organism>
<feature type="compositionally biased region" description="Basic and acidic residues" evidence="2">
    <location>
        <begin position="1249"/>
        <end position="1278"/>
    </location>
</feature>
<feature type="compositionally biased region" description="Basic and acidic residues" evidence="2">
    <location>
        <begin position="782"/>
        <end position="802"/>
    </location>
</feature>
<evidence type="ECO:0000313" key="5">
    <source>
        <dbReference type="Proteomes" id="UP000507470"/>
    </source>
</evidence>
<feature type="region of interest" description="Disordered" evidence="2">
    <location>
        <begin position="529"/>
        <end position="570"/>
    </location>
</feature>
<feature type="compositionally biased region" description="Basic and acidic residues" evidence="2">
    <location>
        <begin position="254"/>
        <end position="275"/>
    </location>
</feature>
<name>A0A6J8B3T2_MYTCO</name>
<feature type="compositionally biased region" description="Polar residues" evidence="2">
    <location>
        <begin position="1237"/>
        <end position="1248"/>
    </location>
</feature>
<feature type="compositionally biased region" description="Basic and acidic residues" evidence="2">
    <location>
        <begin position="738"/>
        <end position="748"/>
    </location>
</feature>
<feature type="chain" id="PRO_5026733607" evidence="3">
    <location>
        <begin position="19"/>
        <end position="1306"/>
    </location>
</feature>
<feature type="region of interest" description="Disordered" evidence="2">
    <location>
        <begin position="824"/>
        <end position="846"/>
    </location>
</feature>
<evidence type="ECO:0000313" key="4">
    <source>
        <dbReference type="EMBL" id="CAC5378472.1"/>
    </source>
</evidence>